<dbReference type="RefSeq" id="XP_054842498.1">
    <property type="nucleotide sequence ID" value="XM_054986523.1"/>
</dbReference>
<feature type="coiled-coil region" evidence="15">
    <location>
        <begin position="322"/>
        <end position="373"/>
    </location>
</feature>
<dbReference type="GeneID" id="129334416"/>
<feature type="coiled-coil region" evidence="15">
    <location>
        <begin position="51"/>
        <end position="85"/>
    </location>
</feature>
<dbReference type="InterPro" id="IPR013083">
    <property type="entry name" value="Znf_RING/FYVE/PHD"/>
</dbReference>
<keyword evidence="7 13" id="KW-0863">Zinc-finger</keyword>
<keyword evidence="6 14" id="KW-0479">Metal-binding</keyword>
<dbReference type="GO" id="GO:0033503">
    <property type="term" value="C:HULC complex"/>
    <property type="evidence" value="ECO:0007669"/>
    <property type="project" value="TreeGrafter"/>
</dbReference>
<dbReference type="GO" id="GO:0005634">
    <property type="term" value="C:nucleus"/>
    <property type="evidence" value="ECO:0007669"/>
    <property type="project" value="UniProtKB-SubCell"/>
</dbReference>
<dbReference type="CDD" id="cd16814">
    <property type="entry name" value="RING-HC_RNF20"/>
    <property type="match status" value="1"/>
</dbReference>
<evidence type="ECO:0000256" key="1">
    <source>
        <dbReference type="ARBA" id="ARBA00000900"/>
    </source>
</evidence>
<keyword evidence="9 14" id="KW-0862">Zinc</keyword>
<proteinExistence type="inferred from homology"/>
<dbReference type="Pfam" id="PF00097">
    <property type="entry name" value="zf-C3HC4"/>
    <property type="match status" value="1"/>
</dbReference>
<evidence type="ECO:0000256" key="15">
    <source>
        <dbReference type="SAM" id="Coils"/>
    </source>
</evidence>
<dbReference type="PANTHER" id="PTHR23163">
    <property type="entry name" value="RING FINGER PROTEIN-RELATED"/>
    <property type="match status" value="1"/>
</dbReference>
<dbReference type="CTD" id="56254"/>
<dbReference type="EC" id="2.3.2.27" evidence="14"/>
<gene>
    <name evidence="19" type="primary">RNF20</name>
</gene>
<dbReference type="Pfam" id="PF26052">
    <property type="entry name" value="BRE1B"/>
    <property type="match status" value="1"/>
</dbReference>
<evidence type="ECO:0000256" key="11">
    <source>
        <dbReference type="ARBA" id="ARBA00023054"/>
    </source>
</evidence>
<feature type="compositionally biased region" description="Basic and acidic residues" evidence="16">
    <location>
        <begin position="139"/>
        <end position="149"/>
    </location>
</feature>
<comment type="catalytic activity">
    <reaction evidence="1 14">
        <text>S-ubiquitinyl-[E2 ubiquitin-conjugating enzyme]-L-cysteine + [acceptor protein]-L-lysine = [E2 ubiquitin-conjugating enzyme]-L-cysteine + N(6)-ubiquitinyl-[acceptor protein]-L-lysine.</text>
        <dbReference type="EC" id="2.3.2.27"/>
    </reaction>
</comment>
<evidence type="ECO:0000256" key="13">
    <source>
        <dbReference type="PROSITE-ProRule" id="PRU00175"/>
    </source>
</evidence>
<organism evidence="18 19">
    <name type="scientific">Eublepharis macularius</name>
    <name type="common">Leopard gecko</name>
    <name type="synonym">Cyrtodactylus macularius</name>
    <dbReference type="NCBI Taxonomy" id="481883"/>
    <lineage>
        <taxon>Eukaryota</taxon>
        <taxon>Metazoa</taxon>
        <taxon>Chordata</taxon>
        <taxon>Craniata</taxon>
        <taxon>Vertebrata</taxon>
        <taxon>Euteleostomi</taxon>
        <taxon>Lepidosauria</taxon>
        <taxon>Squamata</taxon>
        <taxon>Bifurcata</taxon>
        <taxon>Gekkota</taxon>
        <taxon>Eublepharidae</taxon>
        <taxon>Eublepharinae</taxon>
        <taxon>Eublepharis</taxon>
    </lineage>
</organism>
<evidence type="ECO:0000256" key="10">
    <source>
        <dbReference type="ARBA" id="ARBA00022853"/>
    </source>
</evidence>
<dbReference type="Pfam" id="PF26095">
    <property type="entry name" value="CC_Bre1"/>
    <property type="match status" value="1"/>
</dbReference>
<dbReference type="InterPro" id="IPR058643">
    <property type="entry name" value="BRE1-like_CC"/>
</dbReference>
<feature type="coiled-coil region" evidence="15">
    <location>
        <begin position="222"/>
        <end position="298"/>
    </location>
</feature>
<evidence type="ECO:0000313" key="18">
    <source>
        <dbReference type="Proteomes" id="UP001190640"/>
    </source>
</evidence>
<dbReference type="InterPro" id="IPR018957">
    <property type="entry name" value="Znf_C3HC4_RING-type"/>
</dbReference>
<evidence type="ECO:0000256" key="9">
    <source>
        <dbReference type="ARBA" id="ARBA00022833"/>
    </source>
</evidence>
<evidence type="ECO:0000313" key="19">
    <source>
        <dbReference type="RefSeq" id="XP_054842498.1"/>
    </source>
</evidence>
<dbReference type="InterPro" id="IPR017907">
    <property type="entry name" value="Znf_RING_CS"/>
</dbReference>
<keyword evidence="8 14" id="KW-0833">Ubl conjugation pathway</keyword>
<protein>
    <recommendedName>
        <fullName evidence="14">E3 ubiquitin protein ligase</fullName>
        <ecNumber evidence="14">2.3.2.27</ecNumber>
    </recommendedName>
</protein>
<dbReference type="Proteomes" id="UP001190640">
    <property type="component" value="Chromosome 8"/>
</dbReference>
<dbReference type="AlphaFoldDB" id="A0AA97JQ90"/>
<feature type="compositionally biased region" description="Polar residues" evidence="16">
    <location>
        <begin position="514"/>
        <end position="526"/>
    </location>
</feature>
<dbReference type="GO" id="GO:0061630">
    <property type="term" value="F:ubiquitin protein ligase activity"/>
    <property type="evidence" value="ECO:0007669"/>
    <property type="project" value="UniProtKB-EC"/>
</dbReference>
<dbReference type="Gene3D" id="1.20.1170.10">
    <property type="match status" value="1"/>
</dbReference>
<reference evidence="19" key="1">
    <citation type="submission" date="2025-08" db="UniProtKB">
        <authorList>
            <consortium name="RefSeq"/>
        </authorList>
    </citation>
    <scope>IDENTIFICATION</scope>
    <source>
        <tissue evidence="19">Blood</tissue>
    </source>
</reference>
<dbReference type="KEGG" id="emc:129334416"/>
<keyword evidence="12 14" id="KW-0539">Nucleus</keyword>
<dbReference type="GO" id="GO:0016567">
    <property type="term" value="P:protein ubiquitination"/>
    <property type="evidence" value="ECO:0007669"/>
    <property type="project" value="UniProtKB-UniRule"/>
</dbReference>
<evidence type="ECO:0000256" key="3">
    <source>
        <dbReference type="ARBA" id="ARBA00004906"/>
    </source>
</evidence>
<comment type="pathway">
    <text evidence="3 14">Protein modification; protein ubiquitination.</text>
</comment>
<evidence type="ECO:0000256" key="7">
    <source>
        <dbReference type="ARBA" id="ARBA00022771"/>
    </source>
</evidence>
<feature type="compositionally biased region" description="Basic and acidic residues" evidence="16">
    <location>
        <begin position="552"/>
        <end position="646"/>
    </location>
</feature>
<accession>A0AA97JQ90</accession>
<dbReference type="InterPro" id="IPR058642">
    <property type="entry name" value="BRE1A/B-like_dom"/>
</dbReference>
<dbReference type="SMART" id="SM00184">
    <property type="entry name" value="RING"/>
    <property type="match status" value="1"/>
</dbReference>
<feature type="region of interest" description="Disordered" evidence="16">
    <location>
        <begin position="505"/>
        <end position="646"/>
    </location>
</feature>
<dbReference type="PANTHER" id="PTHR23163:SF2">
    <property type="entry name" value="E3 UBIQUITIN-PROTEIN LIGASE BRE1A"/>
    <property type="match status" value="1"/>
</dbReference>
<sequence length="983" mass="114762">MSGIGNKRVAAESSPSGPPEKKAGVEDSGTTVETIKLGGVSSTEELDIRTLQTKNRKLAEMLDQRQAIEDELREHIEKLERRQATDDASLLIVNRYWSQFDENIRIILKRYDLDQGLGDLLSERKALVVPEPEPDSDSNQERKDERERGERFEPAFSFLATLASSTSEEMESQLQERVESSRRAVTQIVTMYDKLQERVDMLSHKLNSGDVSLMEEAVQELNSCLTNENRRLQELADLLQEKHRAMSQEFSKLQGKVETAESRVSVLETMIDDLQWDIDKIRKREQRLNRHLADVLERVNSKGYKVYGAGSSLYGGTITINSRKFEEMNSELEENKELAQNRLSEVEKLRQDFDEVTAQNEKLKVDLRRAVEEVVKETPEYRCMQSQFSVLYNESLQLKAQLDEARTLLHGTRSTHQHQVELIERDEVSLHKKLRTEVIQLEDTLAQVRKEYEMLRIEFEQTLAANEQAGPINREMRHLISSLQNHNHQLKGEVLRYKRKLREAQSDLSKTRSRSGSALLHSQSSTEDTKEEPPEIKQEPDDVPAPSTSSKAPREDVPETKAKRDEEERERERREKEREKEKEKEKEREREKEKEKEREREKQKQKESEKERESGKEKDKGKHDDGRKKEAELVKQLKTDLKKAQESQKEMKLLLDMYRSAPKEQRDKVQLMAAEKKAKAELEELRQRLKELEDKEKKESKKMADEDALRKIRAVEEQIEYLQKKLAMAKQEEEALLSEMDVTGQAFEDMQEQNIRLMQQLREKDDANFKLMSERIKSNQIHKLLKEEKEELADQVLTLKTQVDAQLQVVRKLEEKEHLLQSNIGTGEKELGLRTQALEMNKRKAMDAAQLADDLRAQLELAQKKLHDFQDEIVENSVTKEKDMFNFKRAQEDISRLRRKLETTKKPDMVPNCDEILMEEIKDYKARLTCPCCNMRKKDAVLTKCFHVFCFECVKTRYDTRQRKCPKCNAAFGANDFHRIYIG</sequence>
<evidence type="ECO:0000256" key="12">
    <source>
        <dbReference type="ARBA" id="ARBA00023242"/>
    </source>
</evidence>
<feature type="domain" description="RING-type" evidence="17">
    <location>
        <begin position="930"/>
        <end position="969"/>
    </location>
</feature>
<keyword evidence="18" id="KW-1185">Reference proteome</keyword>
<dbReference type="InterPro" id="IPR013956">
    <property type="entry name" value="E3_ubiquit_lig_Bre1"/>
</dbReference>
<evidence type="ECO:0000256" key="16">
    <source>
        <dbReference type="SAM" id="MobiDB-lite"/>
    </source>
</evidence>
<keyword evidence="11 14" id="KW-0175">Coiled coil</keyword>
<evidence type="ECO:0000256" key="2">
    <source>
        <dbReference type="ARBA" id="ARBA00004123"/>
    </source>
</evidence>
<evidence type="ECO:0000256" key="6">
    <source>
        <dbReference type="ARBA" id="ARBA00022723"/>
    </source>
</evidence>
<keyword evidence="5 14" id="KW-0808">Transferase</keyword>
<evidence type="ECO:0000256" key="14">
    <source>
        <dbReference type="RuleBase" id="RU365038"/>
    </source>
</evidence>
<dbReference type="FunFam" id="3.30.40.10:FF:000040">
    <property type="entry name" value="E3 ubiquitin protein ligase"/>
    <property type="match status" value="1"/>
</dbReference>
<feature type="compositionally biased region" description="Basic and acidic residues" evidence="16">
    <location>
        <begin position="527"/>
        <end position="540"/>
    </location>
</feature>
<feature type="region of interest" description="Disordered" evidence="16">
    <location>
        <begin position="1"/>
        <end position="32"/>
    </location>
</feature>
<dbReference type="SUPFAM" id="SSF57850">
    <property type="entry name" value="RING/U-box"/>
    <property type="match status" value="1"/>
</dbReference>
<dbReference type="GO" id="GO:0006325">
    <property type="term" value="P:chromatin organization"/>
    <property type="evidence" value="ECO:0007669"/>
    <property type="project" value="UniProtKB-KW"/>
</dbReference>
<dbReference type="GO" id="GO:0008270">
    <property type="term" value="F:zinc ion binding"/>
    <property type="evidence" value="ECO:0007669"/>
    <property type="project" value="UniProtKB-KW"/>
</dbReference>
<dbReference type="PROSITE" id="PS50089">
    <property type="entry name" value="ZF_RING_2"/>
    <property type="match status" value="1"/>
</dbReference>
<dbReference type="PROSITE" id="PS00518">
    <property type="entry name" value="ZF_RING_1"/>
    <property type="match status" value="1"/>
</dbReference>
<evidence type="ECO:0000256" key="8">
    <source>
        <dbReference type="ARBA" id="ARBA00022786"/>
    </source>
</evidence>
<evidence type="ECO:0000256" key="4">
    <source>
        <dbReference type="ARBA" id="ARBA00005555"/>
    </source>
</evidence>
<feature type="coiled-coil region" evidence="15">
    <location>
        <begin position="845"/>
        <end position="872"/>
    </location>
</feature>
<dbReference type="InterPro" id="IPR001841">
    <property type="entry name" value="Znf_RING"/>
</dbReference>
<keyword evidence="10 14" id="KW-0156">Chromatin regulator</keyword>
<evidence type="ECO:0000259" key="17">
    <source>
        <dbReference type="PROSITE" id="PS50089"/>
    </source>
</evidence>
<evidence type="ECO:0000256" key="5">
    <source>
        <dbReference type="ARBA" id="ARBA00022679"/>
    </source>
</evidence>
<feature type="region of interest" description="Disordered" evidence="16">
    <location>
        <begin position="129"/>
        <end position="149"/>
    </location>
</feature>
<comment type="similarity">
    <text evidence="4 14">Belongs to the BRE1 family.</text>
</comment>
<comment type="subcellular location">
    <subcellularLocation>
        <location evidence="2 14">Nucleus</location>
    </subcellularLocation>
</comment>
<name>A0AA97JQ90_EUBMA</name>
<dbReference type="Gene3D" id="3.30.40.10">
    <property type="entry name" value="Zinc/RING finger domain, C3HC4 (zinc finger)"/>
    <property type="match status" value="1"/>
</dbReference>